<evidence type="ECO:0000256" key="9">
    <source>
        <dbReference type="ARBA" id="ARBA00023157"/>
    </source>
</evidence>
<keyword evidence="10" id="KW-0328">Glycosyltransferase</keyword>
<feature type="region of interest" description="Disordered" evidence="11">
    <location>
        <begin position="119"/>
        <end position="161"/>
    </location>
</feature>
<protein>
    <recommendedName>
        <fullName evidence="10">Polypeptide N-acetylgalactosaminyltransferase</fullName>
        <ecNumber evidence="10">2.4.1.-</ecNumber>
    </recommendedName>
    <alternativeName>
        <fullName evidence="10">Protein-UDP acetylgalactosaminyltransferase</fullName>
    </alternativeName>
</protein>
<evidence type="ECO:0000313" key="16">
    <source>
        <dbReference type="RefSeq" id="XP_014664147.1"/>
    </source>
</evidence>
<dbReference type="PANTHER" id="PTHR11675:SF131">
    <property type="entry name" value="POLYPEPTIDE N-ACETYLGALACTOSAMINYLTRANSFERASE 9-RELATED"/>
    <property type="match status" value="1"/>
</dbReference>
<name>A0ABM1DW24_PRICU</name>
<keyword evidence="9 10" id="KW-1015">Disulfide bond</keyword>
<keyword evidence="8 10" id="KW-0472">Membrane</keyword>
<dbReference type="Proteomes" id="UP000695022">
    <property type="component" value="Unplaced"/>
</dbReference>
<comment type="pathway">
    <text evidence="10">Protein modification; protein glycosylation.</text>
</comment>
<evidence type="ECO:0000256" key="3">
    <source>
        <dbReference type="ARBA" id="ARBA00022692"/>
    </source>
</evidence>
<dbReference type="Pfam" id="PF00535">
    <property type="entry name" value="Glycos_transf_2"/>
    <property type="match status" value="1"/>
</dbReference>
<evidence type="ECO:0000256" key="1">
    <source>
        <dbReference type="ARBA" id="ARBA00004323"/>
    </source>
</evidence>
<keyword evidence="10" id="KW-0464">Manganese</keyword>
<evidence type="ECO:0000256" key="8">
    <source>
        <dbReference type="ARBA" id="ARBA00023136"/>
    </source>
</evidence>
<organism evidence="13 14">
    <name type="scientific">Priapulus caudatus</name>
    <name type="common">Priapulid worm</name>
    <dbReference type="NCBI Taxonomy" id="37621"/>
    <lineage>
        <taxon>Eukaryota</taxon>
        <taxon>Metazoa</taxon>
        <taxon>Ecdysozoa</taxon>
        <taxon>Scalidophora</taxon>
        <taxon>Priapulida</taxon>
        <taxon>Priapulimorpha</taxon>
        <taxon>Priapulimorphida</taxon>
        <taxon>Priapulidae</taxon>
        <taxon>Priapulus</taxon>
    </lineage>
</organism>
<dbReference type="GeneID" id="106806654"/>
<dbReference type="RefSeq" id="XP_014664147.1">
    <property type="nucleotide sequence ID" value="XM_014808661.1"/>
</dbReference>
<evidence type="ECO:0000259" key="12">
    <source>
        <dbReference type="SMART" id="SM00458"/>
    </source>
</evidence>
<accession>A0ABM1DW24</accession>
<evidence type="ECO:0000313" key="14">
    <source>
        <dbReference type="RefSeq" id="XP_014664145.1"/>
    </source>
</evidence>
<dbReference type="SMART" id="SM00458">
    <property type="entry name" value="RICIN"/>
    <property type="match status" value="1"/>
</dbReference>
<reference evidence="14 15" key="1">
    <citation type="submission" date="2025-05" db="UniProtKB">
        <authorList>
            <consortium name="RefSeq"/>
        </authorList>
    </citation>
    <scope>IDENTIFICATION</scope>
</reference>
<keyword evidence="5" id="KW-0735">Signal-anchor</keyword>
<dbReference type="SUPFAM" id="SSF53448">
    <property type="entry name" value="Nucleotide-diphospho-sugar transferases"/>
    <property type="match status" value="1"/>
</dbReference>
<dbReference type="RefSeq" id="XP_014664145.1">
    <property type="nucleotide sequence ID" value="XM_014808659.1"/>
</dbReference>
<dbReference type="InterPro" id="IPR001173">
    <property type="entry name" value="Glyco_trans_2-like"/>
</dbReference>
<evidence type="ECO:0000256" key="6">
    <source>
        <dbReference type="ARBA" id="ARBA00022989"/>
    </source>
</evidence>
<dbReference type="Pfam" id="PF00652">
    <property type="entry name" value="Ricin_B_lectin"/>
    <property type="match status" value="1"/>
</dbReference>
<sequence length="657" mass="75144">MSIFRKRSLVLKAAIAIPSVWFLFVIITGYKHRLKLGTSEREDVLNLHDRDVINSEANLHNYKPEVAAKGVNLLAADSKKVNIIENDQGAGIPLDNLNLHLQDDLQRSGVEKMEKHLQEHTDKIKSKGVQQKDSLQREDGLKQSTKPYFPQAPGEMGRPVRLKKLSPEEQKEVDEGLQKNAFNQYISDRVSLHRHLPDVRDPQCSKQQYLPVSQLPDTSVIICFHNEAWSTLLRTVYSVIDRSPPSLLNEVILVDDFSDMDHLKQQLDEFAVKTDKVRVIRAKRREGLIRARLLGAASAVGQVLTYLDSHCECAEGWLVPLLDQIARNVTTVVCPVIDVINDSTLEYHYGKAASISVGGFDWNMQFNWHAIPEREKKRRASEVDPLHTPTMAGGLFSIDKAWFEKLGTYDPGFDIWGGENLEISFKTWMCGGTLEIIPCSHVGHIFRKRSPYKWRTGTNVLKKNSIRLAEVWLDDYKKYYFDRVSNDLGDFGDVSSRKKLRQDLGCKSFKWYLENVYPEQFIPGDAVASGEIRNKGDASEWCLDSLANRAAHHKPVSMYKCHRQGGNQFWQFSKEAEIRRDDSCLDYSGKDVIVYPCHNQKGNQQWKYNTETLAISHVSSGRCMEMSSDHKKVIMETCHGSPRQQWVVENYKPEKLR</sequence>
<keyword evidence="13" id="KW-1185">Reference proteome</keyword>
<gene>
    <name evidence="14 15 16" type="primary">LOC106806654</name>
</gene>
<keyword evidence="7 10" id="KW-0333">Golgi apparatus</keyword>
<keyword evidence="4 10" id="KW-0430">Lectin</keyword>
<keyword evidence="6 10" id="KW-1133">Transmembrane helix</keyword>
<dbReference type="Gene3D" id="3.90.550.10">
    <property type="entry name" value="Spore Coat Polysaccharide Biosynthesis Protein SpsA, Chain A"/>
    <property type="match status" value="1"/>
</dbReference>
<dbReference type="InterPro" id="IPR035992">
    <property type="entry name" value="Ricin_B-like_lectins"/>
</dbReference>
<feature type="transmembrane region" description="Helical" evidence="10">
    <location>
        <begin position="9"/>
        <end position="30"/>
    </location>
</feature>
<dbReference type="InterPro" id="IPR000772">
    <property type="entry name" value="Ricin_B_lectin"/>
</dbReference>
<comment type="subcellular location">
    <subcellularLocation>
        <location evidence="1 10">Golgi apparatus membrane</location>
        <topology evidence="1 10">Single-pass type II membrane protein</topology>
    </subcellularLocation>
</comment>
<keyword evidence="10" id="KW-0808">Transferase</keyword>
<dbReference type="PROSITE" id="PS50231">
    <property type="entry name" value="RICIN_B_LECTIN"/>
    <property type="match status" value="1"/>
</dbReference>
<dbReference type="EC" id="2.4.1.-" evidence="10"/>
<feature type="domain" description="Ricin B lectin" evidence="12">
    <location>
        <begin position="529"/>
        <end position="649"/>
    </location>
</feature>
<keyword evidence="3 10" id="KW-0812">Transmembrane</keyword>
<dbReference type="SUPFAM" id="SSF50370">
    <property type="entry name" value="Ricin B-like lectins"/>
    <property type="match status" value="1"/>
</dbReference>
<dbReference type="InterPro" id="IPR045885">
    <property type="entry name" value="GalNAc-T"/>
</dbReference>
<evidence type="ECO:0000313" key="15">
    <source>
        <dbReference type="RefSeq" id="XP_014664146.1"/>
    </source>
</evidence>
<evidence type="ECO:0000313" key="13">
    <source>
        <dbReference type="Proteomes" id="UP000695022"/>
    </source>
</evidence>
<dbReference type="CDD" id="cd23462">
    <property type="entry name" value="beta-trefoil_Ricin_Pgant9-like"/>
    <property type="match status" value="1"/>
</dbReference>
<evidence type="ECO:0000256" key="2">
    <source>
        <dbReference type="ARBA" id="ARBA00005680"/>
    </source>
</evidence>
<comment type="similarity">
    <text evidence="2 10">Belongs to the glycosyltransferase 2 family. GalNAc-T subfamily.</text>
</comment>
<evidence type="ECO:0000256" key="4">
    <source>
        <dbReference type="ARBA" id="ARBA00022734"/>
    </source>
</evidence>
<dbReference type="PANTHER" id="PTHR11675">
    <property type="entry name" value="N-ACETYLGALACTOSAMINYLTRANSFERASE"/>
    <property type="match status" value="1"/>
</dbReference>
<evidence type="ECO:0000256" key="10">
    <source>
        <dbReference type="RuleBase" id="RU361242"/>
    </source>
</evidence>
<proteinExistence type="inferred from homology"/>
<dbReference type="CDD" id="cd02510">
    <property type="entry name" value="pp-GalNAc-T"/>
    <property type="match status" value="1"/>
</dbReference>
<evidence type="ECO:0000256" key="11">
    <source>
        <dbReference type="SAM" id="MobiDB-lite"/>
    </source>
</evidence>
<evidence type="ECO:0000256" key="5">
    <source>
        <dbReference type="ARBA" id="ARBA00022968"/>
    </source>
</evidence>
<dbReference type="Gene3D" id="2.80.10.50">
    <property type="match status" value="1"/>
</dbReference>
<comment type="cofactor">
    <cofactor evidence="10">
        <name>Mn(2+)</name>
        <dbReference type="ChEBI" id="CHEBI:29035"/>
    </cofactor>
</comment>
<evidence type="ECO:0000256" key="7">
    <source>
        <dbReference type="ARBA" id="ARBA00023034"/>
    </source>
</evidence>
<dbReference type="RefSeq" id="XP_014664146.1">
    <property type="nucleotide sequence ID" value="XM_014808660.1"/>
</dbReference>
<dbReference type="InterPro" id="IPR029044">
    <property type="entry name" value="Nucleotide-diphossugar_trans"/>
</dbReference>